<protein>
    <submittedName>
        <fullName evidence="1">Uncharacterized protein</fullName>
    </submittedName>
</protein>
<dbReference type="EMBL" id="LAZR01000442">
    <property type="protein sequence ID" value="KKN68721.1"/>
    <property type="molecule type" value="Genomic_DNA"/>
</dbReference>
<gene>
    <name evidence="1" type="ORF">LCGC14_0449120</name>
</gene>
<dbReference type="AlphaFoldDB" id="A0A0F9V5A6"/>
<organism evidence="1">
    <name type="scientific">marine sediment metagenome</name>
    <dbReference type="NCBI Taxonomy" id="412755"/>
    <lineage>
        <taxon>unclassified sequences</taxon>
        <taxon>metagenomes</taxon>
        <taxon>ecological metagenomes</taxon>
    </lineage>
</organism>
<comment type="caution">
    <text evidence="1">The sequence shown here is derived from an EMBL/GenBank/DDBJ whole genome shotgun (WGS) entry which is preliminary data.</text>
</comment>
<evidence type="ECO:0000313" key="1">
    <source>
        <dbReference type="EMBL" id="KKN68721.1"/>
    </source>
</evidence>
<sequence>MALKPGGGQVTICEQIVEDLPSGLTLLFEKMPSGLTKLSIFGDLPYGNREIIFNEDGAEAGGGTCLRGDCHPSWLREVEANNG</sequence>
<reference evidence="1" key="1">
    <citation type="journal article" date="2015" name="Nature">
        <title>Complex archaea that bridge the gap between prokaryotes and eukaryotes.</title>
        <authorList>
            <person name="Spang A."/>
            <person name="Saw J.H."/>
            <person name="Jorgensen S.L."/>
            <person name="Zaremba-Niedzwiedzka K."/>
            <person name="Martijn J."/>
            <person name="Lind A.E."/>
            <person name="van Eijk R."/>
            <person name="Schleper C."/>
            <person name="Guy L."/>
            <person name="Ettema T.J."/>
        </authorList>
    </citation>
    <scope>NUCLEOTIDE SEQUENCE</scope>
</reference>
<name>A0A0F9V5A6_9ZZZZ</name>
<accession>A0A0F9V5A6</accession>
<proteinExistence type="predicted"/>